<keyword evidence="1" id="KW-0732">Signal</keyword>
<comment type="caution">
    <text evidence="2">The sequence shown here is derived from an EMBL/GenBank/DDBJ whole genome shotgun (WGS) entry which is preliminary data.</text>
</comment>
<feature type="chain" id="PRO_5039051154" description="LGFP repeat-containing protein" evidence="1">
    <location>
        <begin position="31"/>
        <end position="153"/>
    </location>
</feature>
<accession>A0A848KUW9</accession>
<keyword evidence="3" id="KW-1185">Reference proteome</keyword>
<evidence type="ECO:0000256" key="1">
    <source>
        <dbReference type="SAM" id="SignalP"/>
    </source>
</evidence>
<evidence type="ECO:0000313" key="2">
    <source>
        <dbReference type="EMBL" id="NMO02674.1"/>
    </source>
</evidence>
<gene>
    <name evidence="2" type="ORF">HH308_15790</name>
</gene>
<organism evidence="2 3">
    <name type="scientific">Gordonia asplenii</name>
    <dbReference type="NCBI Taxonomy" id="2725283"/>
    <lineage>
        <taxon>Bacteria</taxon>
        <taxon>Bacillati</taxon>
        <taxon>Actinomycetota</taxon>
        <taxon>Actinomycetes</taxon>
        <taxon>Mycobacteriales</taxon>
        <taxon>Gordoniaceae</taxon>
        <taxon>Gordonia</taxon>
    </lineage>
</organism>
<dbReference type="AlphaFoldDB" id="A0A848KUW9"/>
<dbReference type="RefSeq" id="WP_170195177.1">
    <property type="nucleotide sequence ID" value="NZ_JABBNB010000015.1"/>
</dbReference>
<evidence type="ECO:0000313" key="3">
    <source>
        <dbReference type="Proteomes" id="UP000550729"/>
    </source>
</evidence>
<name>A0A848KUW9_9ACTN</name>
<protein>
    <recommendedName>
        <fullName evidence="4">LGFP repeat-containing protein</fullName>
    </recommendedName>
</protein>
<reference evidence="2 3" key="1">
    <citation type="submission" date="2020-04" db="EMBL/GenBank/DDBJ databases">
        <title>Gordonia sp. nov. TBRC 11910.</title>
        <authorList>
            <person name="Suriyachadkun C."/>
        </authorList>
    </citation>
    <scope>NUCLEOTIDE SEQUENCE [LARGE SCALE GENOMIC DNA]</scope>
    <source>
        <strain evidence="2 3">TBRC 11910</strain>
    </source>
</reference>
<proteinExistence type="predicted"/>
<dbReference type="EMBL" id="JABBNB010000015">
    <property type="protein sequence ID" value="NMO02674.1"/>
    <property type="molecule type" value="Genomic_DNA"/>
</dbReference>
<evidence type="ECO:0008006" key="4">
    <source>
        <dbReference type="Google" id="ProtNLM"/>
    </source>
</evidence>
<sequence>MARKHFWKSTAAAVMAAAAIGSAVSVPALASAAPPAGTNVDYHLAGGEFTGTWSGHGRTAKIYGDRTASISLAAGARDGETWNARWYPTGRTIQLVLTHRTYQVGHLDMHLYSGYRMTGRLKRVQGYTVLELSPLNGIYWCKPPANSAGICGA</sequence>
<feature type="signal peptide" evidence="1">
    <location>
        <begin position="1"/>
        <end position="30"/>
    </location>
</feature>
<dbReference type="Proteomes" id="UP000550729">
    <property type="component" value="Unassembled WGS sequence"/>
</dbReference>